<feature type="region of interest" description="Disordered" evidence="1">
    <location>
        <begin position="1"/>
        <end position="37"/>
    </location>
</feature>
<proteinExistence type="predicted"/>
<evidence type="ECO:0000313" key="2">
    <source>
        <dbReference type="EMBL" id="WMV07362.1"/>
    </source>
</evidence>
<sequence>MIEAMRSEKKALKEGVKVEGSTSSDRDREAKVEAPNPHMFKGVRDAQEVENFLWHLENYFKCSQLNSDKNKINTIVMHLSEMSMLCDFVDAPMPRHFPVNAEKLVNVWYFESLLHYKFNYPSVLVEALTQGSYMLLEIPR</sequence>
<dbReference type="EMBL" id="CP133612">
    <property type="protein sequence ID" value="WMV07362.1"/>
    <property type="molecule type" value="Genomic_DNA"/>
</dbReference>
<name>A0AAF0PMC3_SOLVR</name>
<keyword evidence="3" id="KW-1185">Reference proteome</keyword>
<evidence type="ECO:0000313" key="3">
    <source>
        <dbReference type="Proteomes" id="UP001234989"/>
    </source>
</evidence>
<dbReference type="AlphaFoldDB" id="A0AAF0PMC3"/>
<accession>A0AAF0PMC3</accession>
<evidence type="ECO:0000256" key="1">
    <source>
        <dbReference type="SAM" id="MobiDB-lite"/>
    </source>
</evidence>
<dbReference type="Proteomes" id="UP001234989">
    <property type="component" value="Chromosome 1"/>
</dbReference>
<protein>
    <submittedName>
        <fullName evidence="2">Uncharacterized protein</fullName>
    </submittedName>
</protein>
<feature type="compositionally biased region" description="Basic and acidic residues" evidence="1">
    <location>
        <begin position="1"/>
        <end position="17"/>
    </location>
</feature>
<reference evidence="2" key="1">
    <citation type="submission" date="2023-08" db="EMBL/GenBank/DDBJ databases">
        <title>A de novo genome assembly of Solanum verrucosum Schlechtendal, a Mexican diploid species geographically isolated from the other diploid A-genome species in potato relatives.</title>
        <authorList>
            <person name="Hosaka K."/>
        </authorList>
    </citation>
    <scope>NUCLEOTIDE SEQUENCE</scope>
    <source>
        <tissue evidence="2">Young leaves</tissue>
    </source>
</reference>
<gene>
    <name evidence="2" type="ORF">MTR67_000747</name>
</gene>
<organism evidence="2 3">
    <name type="scientific">Solanum verrucosum</name>
    <dbReference type="NCBI Taxonomy" id="315347"/>
    <lineage>
        <taxon>Eukaryota</taxon>
        <taxon>Viridiplantae</taxon>
        <taxon>Streptophyta</taxon>
        <taxon>Embryophyta</taxon>
        <taxon>Tracheophyta</taxon>
        <taxon>Spermatophyta</taxon>
        <taxon>Magnoliopsida</taxon>
        <taxon>eudicotyledons</taxon>
        <taxon>Gunneridae</taxon>
        <taxon>Pentapetalae</taxon>
        <taxon>asterids</taxon>
        <taxon>lamiids</taxon>
        <taxon>Solanales</taxon>
        <taxon>Solanaceae</taxon>
        <taxon>Solanoideae</taxon>
        <taxon>Solaneae</taxon>
        <taxon>Solanum</taxon>
    </lineage>
</organism>